<sequence length="146" mass="14489">MSTVRSGAAASRGLGLATALMCTLAGGAVWCVLTLYAGRDLSVLAVAIALILAMVLRAHGYAGTVGGAILAAACTLAACFYAQYLLATAQIASLLGLPMGTALTRIGPDMALAVIKTRVGAWDAALMVGSAAIAGALTLRAGPRRG</sequence>
<proteinExistence type="predicted"/>
<dbReference type="Proteomes" id="UP000249046">
    <property type="component" value="Unassembled WGS sequence"/>
</dbReference>
<feature type="transmembrane region" description="Helical" evidence="1">
    <location>
        <begin position="119"/>
        <end position="139"/>
    </location>
</feature>
<feature type="transmembrane region" description="Helical" evidence="1">
    <location>
        <begin position="12"/>
        <end position="35"/>
    </location>
</feature>
<accession>A0A2W5KRR3</accession>
<gene>
    <name evidence="2" type="ORF">DI564_00510</name>
</gene>
<organism evidence="2 3">
    <name type="scientific">Rhodanobacter denitrificans</name>
    <dbReference type="NCBI Taxonomy" id="666685"/>
    <lineage>
        <taxon>Bacteria</taxon>
        <taxon>Pseudomonadati</taxon>
        <taxon>Pseudomonadota</taxon>
        <taxon>Gammaproteobacteria</taxon>
        <taxon>Lysobacterales</taxon>
        <taxon>Rhodanobacteraceae</taxon>
        <taxon>Rhodanobacter</taxon>
    </lineage>
</organism>
<keyword evidence="1" id="KW-0472">Membrane</keyword>
<keyword evidence="1" id="KW-0812">Transmembrane</keyword>
<evidence type="ECO:0000256" key="1">
    <source>
        <dbReference type="SAM" id="Phobius"/>
    </source>
</evidence>
<dbReference type="EMBL" id="QFPO01000001">
    <property type="protein sequence ID" value="PZQ19761.1"/>
    <property type="molecule type" value="Genomic_DNA"/>
</dbReference>
<dbReference type="AlphaFoldDB" id="A0A2W5KRR3"/>
<keyword evidence="1" id="KW-1133">Transmembrane helix</keyword>
<evidence type="ECO:0000313" key="2">
    <source>
        <dbReference type="EMBL" id="PZQ19761.1"/>
    </source>
</evidence>
<protein>
    <submittedName>
        <fullName evidence="2">Uncharacterized protein</fullName>
    </submittedName>
</protein>
<name>A0A2W5KRR3_9GAMM</name>
<feature type="transmembrane region" description="Helical" evidence="1">
    <location>
        <begin position="41"/>
        <end position="58"/>
    </location>
</feature>
<evidence type="ECO:0000313" key="3">
    <source>
        <dbReference type="Proteomes" id="UP000249046"/>
    </source>
</evidence>
<reference evidence="2 3" key="1">
    <citation type="submission" date="2017-08" db="EMBL/GenBank/DDBJ databases">
        <title>Infants hospitalized years apart are colonized by the same room-sourced microbial strains.</title>
        <authorList>
            <person name="Brooks B."/>
            <person name="Olm M.R."/>
            <person name="Firek B.A."/>
            <person name="Baker R."/>
            <person name="Thomas B.C."/>
            <person name="Morowitz M.J."/>
            <person name="Banfield J.F."/>
        </authorList>
    </citation>
    <scope>NUCLEOTIDE SEQUENCE [LARGE SCALE GENOMIC DNA]</scope>
    <source>
        <strain evidence="2">S2_005_003_R2_42</strain>
    </source>
</reference>
<comment type="caution">
    <text evidence="2">The sequence shown here is derived from an EMBL/GenBank/DDBJ whole genome shotgun (WGS) entry which is preliminary data.</text>
</comment>
<feature type="transmembrane region" description="Helical" evidence="1">
    <location>
        <begin position="65"/>
        <end position="86"/>
    </location>
</feature>